<dbReference type="InterPro" id="IPR000047">
    <property type="entry name" value="HTH_motif"/>
</dbReference>
<feature type="domain" description="Homeobox" evidence="7">
    <location>
        <begin position="243"/>
        <end position="303"/>
    </location>
</feature>
<dbReference type="InterPro" id="IPR009057">
    <property type="entry name" value="Homeodomain-like_sf"/>
</dbReference>
<dbReference type="InterPro" id="IPR017970">
    <property type="entry name" value="Homeobox_CS"/>
</dbReference>
<dbReference type="InterPro" id="IPR001356">
    <property type="entry name" value="HD"/>
</dbReference>
<sequence length="456" mass="50746">MSYKKPSLNFSVSSLLGESPGEIEDGAKLADMALGILIQPEKRATCLRQLSDKLVENGHQHSTYVRNDSTMPMNSISSYAYPNTMNSVMNAPVETNSSSNQVIRTDPHHSPSVPPTWYNVFGQAQLPPTPFITDEIDTGELRRLTEFLCHELSKTSQQIVWPGQSPCPGVHNFSALGKQSMGTSPYYPLLSCPIDDRRYKDSGSNHTTSVRRTDSFRCYGPASGLLLHSLRRCTRTVQRGPTSTGMLRRAVFTDFQRQGLESAFSQHTYIAKPDRKALAEQLGLKDAQVKIWFQNRRMKWRSLQQRSLSTNISEKGPTSVLDRALPMQPSKFSSIDVLRESTEKAVEVKPVPDGFRPKNPPTVPLALPTTTTENVCNGKNIPSSPTQTRVSQPDLDELGMVGCANTPHTIAYSIGIQSDLHLSTLKEHAPMLEDVSDSNNPWPRPYGTFQFLNHFV</sequence>
<keyword evidence="3 5" id="KW-0539">Nucleus</keyword>
<dbReference type="PROSITE" id="PS50071">
    <property type="entry name" value="HOMEOBOX_2"/>
    <property type="match status" value="1"/>
</dbReference>
<dbReference type="EMBL" id="JXXN02000152">
    <property type="protein sequence ID" value="THD28438.1"/>
    <property type="molecule type" value="Genomic_DNA"/>
</dbReference>
<evidence type="ECO:0000256" key="6">
    <source>
        <dbReference type="RuleBase" id="RU000682"/>
    </source>
</evidence>
<dbReference type="GO" id="GO:0000981">
    <property type="term" value="F:DNA-binding transcription factor activity, RNA polymerase II-specific"/>
    <property type="evidence" value="ECO:0007669"/>
    <property type="project" value="InterPro"/>
</dbReference>
<comment type="similarity">
    <text evidence="4">Belongs to the H2.0 homeobox family.</text>
</comment>
<keyword evidence="2 5" id="KW-0371">Homeobox</keyword>
<dbReference type="Proteomes" id="UP000230066">
    <property type="component" value="Unassembled WGS sequence"/>
</dbReference>
<accession>A0A4E0RXY6</accession>
<evidence type="ECO:0000256" key="5">
    <source>
        <dbReference type="PROSITE-ProRule" id="PRU00108"/>
    </source>
</evidence>
<dbReference type="PANTHER" id="PTHR24331">
    <property type="entry name" value="DBX"/>
    <property type="match status" value="1"/>
</dbReference>
<dbReference type="AlphaFoldDB" id="A0A4E0RXY6"/>
<dbReference type="GO" id="GO:0003677">
    <property type="term" value="F:DNA binding"/>
    <property type="evidence" value="ECO:0007669"/>
    <property type="project" value="UniProtKB-UniRule"/>
</dbReference>
<evidence type="ECO:0000256" key="1">
    <source>
        <dbReference type="ARBA" id="ARBA00023125"/>
    </source>
</evidence>
<organism evidence="8 9">
    <name type="scientific">Fasciola hepatica</name>
    <name type="common">Liver fluke</name>
    <dbReference type="NCBI Taxonomy" id="6192"/>
    <lineage>
        <taxon>Eukaryota</taxon>
        <taxon>Metazoa</taxon>
        <taxon>Spiralia</taxon>
        <taxon>Lophotrochozoa</taxon>
        <taxon>Platyhelminthes</taxon>
        <taxon>Trematoda</taxon>
        <taxon>Digenea</taxon>
        <taxon>Plagiorchiida</taxon>
        <taxon>Echinostomata</taxon>
        <taxon>Echinostomatoidea</taxon>
        <taxon>Fasciolidae</taxon>
        <taxon>Fasciola</taxon>
    </lineage>
</organism>
<evidence type="ECO:0000313" key="8">
    <source>
        <dbReference type="EMBL" id="THD28438.1"/>
    </source>
</evidence>
<evidence type="ECO:0000259" key="7">
    <source>
        <dbReference type="PROSITE" id="PS50071"/>
    </source>
</evidence>
<comment type="subcellular location">
    <subcellularLocation>
        <location evidence="5 6">Nucleus</location>
    </subcellularLocation>
</comment>
<keyword evidence="9" id="KW-1185">Reference proteome</keyword>
<dbReference type="SMART" id="SM00389">
    <property type="entry name" value="HOX"/>
    <property type="match status" value="1"/>
</dbReference>
<dbReference type="CDD" id="cd00086">
    <property type="entry name" value="homeodomain"/>
    <property type="match status" value="1"/>
</dbReference>
<dbReference type="InterPro" id="IPR051662">
    <property type="entry name" value="H2.0_Homeobox_NeuralPatt"/>
</dbReference>
<feature type="DNA-binding region" description="Homeobox" evidence="5">
    <location>
        <begin position="245"/>
        <end position="304"/>
    </location>
</feature>
<dbReference type="Gene3D" id="1.10.10.60">
    <property type="entry name" value="Homeodomain-like"/>
    <property type="match status" value="1"/>
</dbReference>
<protein>
    <submittedName>
        <fullName evidence="8">Homeobox protein DBX1</fullName>
    </submittedName>
</protein>
<keyword evidence="1 5" id="KW-0238">DNA-binding</keyword>
<gene>
    <name evidence="8" type="ORF">D915_000750</name>
</gene>
<evidence type="ECO:0000313" key="9">
    <source>
        <dbReference type="Proteomes" id="UP000230066"/>
    </source>
</evidence>
<evidence type="ECO:0000256" key="4">
    <source>
        <dbReference type="ARBA" id="ARBA00038504"/>
    </source>
</evidence>
<evidence type="ECO:0000256" key="3">
    <source>
        <dbReference type="ARBA" id="ARBA00023242"/>
    </source>
</evidence>
<dbReference type="PRINTS" id="PR00031">
    <property type="entry name" value="HTHREPRESSR"/>
</dbReference>
<name>A0A4E0RXY6_FASHE</name>
<dbReference type="PANTHER" id="PTHR24331:SF0">
    <property type="entry name" value="DBX"/>
    <property type="match status" value="1"/>
</dbReference>
<evidence type="ECO:0000256" key="2">
    <source>
        <dbReference type="ARBA" id="ARBA00023155"/>
    </source>
</evidence>
<reference evidence="8" key="1">
    <citation type="submission" date="2019-03" db="EMBL/GenBank/DDBJ databases">
        <title>Improved annotation for the trematode Fasciola hepatica.</title>
        <authorList>
            <person name="Choi Y.-J."/>
            <person name="Martin J."/>
            <person name="Mitreva M."/>
        </authorList>
    </citation>
    <scope>NUCLEOTIDE SEQUENCE [LARGE SCALE GENOMIC DNA]</scope>
</reference>
<proteinExistence type="inferred from homology"/>
<dbReference type="PROSITE" id="PS00027">
    <property type="entry name" value="HOMEOBOX_1"/>
    <property type="match status" value="1"/>
</dbReference>
<dbReference type="SUPFAM" id="SSF46689">
    <property type="entry name" value="Homeodomain-like"/>
    <property type="match status" value="1"/>
</dbReference>
<dbReference type="Pfam" id="PF00046">
    <property type="entry name" value="Homeodomain"/>
    <property type="match status" value="1"/>
</dbReference>
<dbReference type="GO" id="GO:0005634">
    <property type="term" value="C:nucleus"/>
    <property type="evidence" value="ECO:0007669"/>
    <property type="project" value="UniProtKB-SubCell"/>
</dbReference>
<comment type="caution">
    <text evidence="8">The sequence shown here is derived from an EMBL/GenBank/DDBJ whole genome shotgun (WGS) entry which is preliminary data.</text>
</comment>